<comment type="catalytic activity">
    <reaction evidence="7">
        <text>cyclobutadipyrimidine (in DNA) = 2 pyrimidine residues (in DNA).</text>
        <dbReference type="EC" id="4.1.99.3"/>
    </reaction>
</comment>
<dbReference type="GO" id="GO:0009416">
    <property type="term" value="P:response to light stimulus"/>
    <property type="evidence" value="ECO:0007669"/>
    <property type="project" value="TreeGrafter"/>
</dbReference>
<comment type="similarity">
    <text evidence="10">Belongs to the DNA photolyase family.</text>
</comment>
<dbReference type="Gene3D" id="1.25.40.80">
    <property type="match status" value="1"/>
</dbReference>
<evidence type="ECO:0000256" key="9">
    <source>
        <dbReference type="PIRSR" id="PIRSR602081-2"/>
    </source>
</evidence>
<dbReference type="PROSITE" id="PS00394">
    <property type="entry name" value="DNA_PHOTOLYASES_1_1"/>
    <property type="match status" value="1"/>
</dbReference>
<dbReference type="InterPro" id="IPR002081">
    <property type="entry name" value="Cryptochrome/DNA_photolyase_1"/>
</dbReference>
<reference evidence="12 13" key="1">
    <citation type="journal article" date="2011" name="Stand. Genomic Sci.">
        <title>Complete genome sequence of Rhodospirillum rubrum type strain (S1).</title>
        <authorList>
            <person name="Munk A.C."/>
            <person name="Copeland A."/>
            <person name="Lucas S."/>
            <person name="Lapidus A."/>
            <person name="Del Rio T.G."/>
            <person name="Barry K."/>
            <person name="Detter J.C."/>
            <person name="Hammon N."/>
            <person name="Israni S."/>
            <person name="Pitluck S."/>
            <person name="Brettin T."/>
            <person name="Bruce D."/>
            <person name="Han C."/>
            <person name="Tapia R."/>
            <person name="Gilna P."/>
            <person name="Schmutz J."/>
            <person name="Larimer F."/>
            <person name="Land M."/>
            <person name="Kyrpides N.C."/>
            <person name="Mavromatis K."/>
            <person name="Richardson P."/>
            <person name="Rohde M."/>
            <person name="Goker M."/>
            <person name="Klenk H.P."/>
            <person name="Zhang Y."/>
            <person name="Roberts G.P."/>
            <person name="Reslewic S."/>
            <person name="Schwartz D.C."/>
        </authorList>
    </citation>
    <scope>NUCLEOTIDE SEQUENCE [LARGE SCALE GENOMIC DNA]</scope>
    <source>
        <strain evidence="13">ATCC 11170 / ATH 1.1.1 / DSM 467 / LMG 4362 / NCIMB 8255 / S1</strain>
    </source>
</reference>
<dbReference type="InterPro" id="IPR036134">
    <property type="entry name" value="Crypto/Photolyase_FAD-like_sf"/>
</dbReference>
<protein>
    <recommendedName>
        <fullName evidence="3">Deoxyribodipyrimidine photo-lyase</fullName>
        <ecNumber evidence="2">4.1.99.3</ecNumber>
    </recommendedName>
</protein>
<evidence type="ECO:0000256" key="3">
    <source>
        <dbReference type="ARBA" id="ARBA00014046"/>
    </source>
</evidence>
<dbReference type="GO" id="GO:0003904">
    <property type="term" value="F:deoxyribodipyrimidine photo-lyase activity"/>
    <property type="evidence" value="ECO:0007669"/>
    <property type="project" value="UniProtKB-EC"/>
</dbReference>
<dbReference type="SUPFAM" id="SSF52425">
    <property type="entry name" value="Cryptochrome/photolyase, N-terminal domain"/>
    <property type="match status" value="1"/>
</dbReference>
<dbReference type="HOGENOM" id="CLU_010348_2_2_5"/>
<evidence type="ECO:0000259" key="11">
    <source>
        <dbReference type="PROSITE" id="PS51645"/>
    </source>
</evidence>
<dbReference type="RefSeq" id="WP_011390653.1">
    <property type="nucleotide sequence ID" value="NC_007643.1"/>
</dbReference>
<keyword evidence="13" id="KW-1185">Reference proteome</keyword>
<feature type="site" description="Electron transfer via tryptophanyl radical" evidence="9">
    <location>
        <position position="385"/>
    </location>
</feature>
<keyword evidence="12" id="KW-0456">Lyase</keyword>
<evidence type="ECO:0000256" key="2">
    <source>
        <dbReference type="ARBA" id="ARBA00013149"/>
    </source>
</evidence>
<comment type="cofactor">
    <cofactor evidence="8">
        <name>FAD</name>
        <dbReference type="ChEBI" id="CHEBI:57692"/>
    </cofactor>
    <text evidence="8">Binds 1 FAD per subunit.</text>
</comment>
<dbReference type="PANTHER" id="PTHR11455">
    <property type="entry name" value="CRYPTOCHROME"/>
    <property type="match status" value="1"/>
</dbReference>
<dbReference type="Gene3D" id="3.40.50.620">
    <property type="entry name" value="HUPs"/>
    <property type="match status" value="1"/>
</dbReference>
<evidence type="ECO:0000256" key="4">
    <source>
        <dbReference type="ARBA" id="ARBA00022630"/>
    </source>
</evidence>
<gene>
    <name evidence="12" type="ordered locus">Rru_A2903</name>
</gene>
<organism evidence="12 13">
    <name type="scientific">Rhodospirillum rubrum (strain ATCC 11170 / ATH 1.1.1 / DSM 467 / LMG 4362 / NCIMB 8255 / S1)</name>
    <dbReference type="NCBI Taxonomy" id="269796"/>
    <lineage>
        <taxon>Bacteria</taxon>
        <taxon>Pseudomonadati</taxon>
        <taxon>Pseudomonadota</taxon>
        <taxon>Alphaproteobacteria</taxon>
        <taxon>Rhodospirillales</taxon>
        <taxon>Rhodospirillaceae</taxon>
        <taxon>Rhodospirillum</taxon>
    </lineage>
</organism>
<dbReference type="GO" id="GO:0000719">
    <property type="term" value="P:photoreactive repair"/>
    <property type="evidence" value="ECO:0007669"/>
    <property type="project" value="UniProtKB-ARBA"/>
</dbReference>
<dbReference type="EnsemblBacteria" id="ABC23700">
    <property type="protein sequence ID" value="ABC23700"/>
    <property type="gene ID" value="Rru_A2903"/>
</dbReference>
<evidence type="ECO:0000256" key="10">
    <source>
        <dbReference type="RuleBase" id="RU004182"/>
    </source>
</evidence>
<dbReference type="PROSITE" id="PS00691">
    <property type="entry name" value="DNA_PHOTOLYASES_1_2"/>
    <property type="match status" value="1"/>
</dbReference>
<dbReference type="EMBL" id="CP000230">
    <property type="protein sequence ID" value="ABC23700.1"/>
    <property type="molecule type" value="Genomic_DNA"/>
</dbReference>
<feature type="binding site" evidence="8">
    <location>
        <begin position="239"/>
        <end position="243"/>
    </location>
    <ligand>
        <name>FAD</name>
        <dbReference type="ChEBI" id="CHEBI:57692"/>
    </ligand>
</feature>
<dbReference type="FunFam" id="1.10.579.10:FF:000003">
    <property type="entry name" value="Deoxyribodipyrimidine photo-lyase"/>
    <property type="match status" value="1"/>
</dbReference>
<dbReference type="PRINTS" id="PR00147">
    <property type="entry name" value="DNAPHOTLYASE"/>
</dbReference>
<dbReference type="EC" id="4.1.99.3" evidence="2"/>
<evidence type="ECO:0000256" key="7">
    <source>
        <dbReference type="ARBA" id="ARBA00033999"/>
    </source>
</evidence>
<evidence type="ECO:0000313" key="12">
    <source>
        <dbReference type="EMBL" id="ABC23700.1"/>
    </source>
</evidence>
<dbReference type="Pfam" id="PF00875">
    <property type="entry name" value="DNA_photolyase"/>
    <property type="match status" value="1"/>
</dbReference>
<evidence type="ECO:0000256" key="8">
    <source>
        <dbReference type="PIRSR" id="PIRSR602081-1"/>
    </source>
</evidence>
<dbReference type="GO" id="GO:0071949">
    <property type="term" value="F:FAD binding"/>
    <property type="evidence" value="ECO:0007669"/>
    <property type="project" value="TreeGrafter"/>
</dbReference>
<dbReference type="InterPro" id="IPR006050">
    <property type="entry name" value="DNA_photolyase_N"/>
</dbReference>
<sequence>MTIPVLVWFRDDLRLADNPALCAALDSGAPVIPFYLLDDSTSDGHRPLGGATRWWLGRSLTSLAESIAQRGGRLVLRRGEALSAVPELAAETDAAALFANRLYGMDSLRDDDLFMVLRVAGLTVRLFDSGLLHRPEAVTTKTGRPFRVFTPFWKTLSATLDPGLPLAAPDSFPPVDDPPPASDSLADWSLEPTTPDWAGGLRDTWQPGEAGAQARLEAFFNGPVADYASGRDRPDKPLTSKLSPHLRFGEISPRQVWTAARHHPPGGGMDAFLRELGWREFCHHLLFQAPTMAEEPLKAEFLAFPWTEAKEIGPALAAWQSGETGYPIVDAGMRELWHTGWMHNRVRMIAASFLIKDLLIPWQHGERWFWDTLVDACPANNAAGWQWVAGCGADAAPFFRIFNPVTQGERFDPEGAYVRRWLPELADLPSSLIHRPWEAPPLILRQAGVTLGKTYPPPLIDHAHARVRALEALAVVNR</sequence>
<dbReference type="SUPFAM" id="SSF48173">
    <property type="entry name" value="Cryptochrome/photolyase FAD-binding domain"/>
    <property type="match status" value="1"/>
</dbReference>
<dbReference type="Pfam" id="PF03441">
    <property type="entry name" value="FAD_binding_7"/>
    <property type="match status" value="1"/>
</dbReference>
<evidence type="ECO:0000256" key="5">
    <source>
        <dbReference type="ARBA" id="ARBA00022827"/>
    </source>
</evidence>
<dbReference type="eggNOG" id="COG0415">
    <property type="taxonomic scope" value="Bacteria"/>
</dbReference>
<keyword evidence="4 8" id="KW-0285">Flavoprotein</keyword>
<dbReference type="PATRIC" id="fig|269796.9.peg.3012"/>
<comment type="cofactor">
    <cofactor evidence="1">
        <name>(6R)-5,10-methylene-5,6,7,8-tetrahydrofolate</name>
        <dbReference type="ChEBI" id="CHEBI:15636"/>
    </cofactor>
</comment>
<keyword evidence="5 8" id="KW-0274">FAD</keyword>
<dbReference type="InterPro" id="IPR036155">
    <property type="entry name" value="Crypto/Photolyase_N_sf"/>
</dbReference>
<accession>Q2RQ95</accession>
<dbReference type="GO" id="GO:0003677">
    <property type="term" value="F:DNA binding"/>
    <property type="evidence" value="ECO:0007669"/>
    <property type="project" value="TreeGrafter"/>
</dbReference>
<dbReference type="InterPro" id="IPR005101">
    <property type="entry name" value="Cryptochr/Photolyase_FAD-bd"/>
</dbReference>
<name>Q2RQ95_RHORT</name>
<dbReference type="Proteomes" id="UP000001929">
    <property type="component" value="Chromosome"/>
</dbReference>
<feature type="site" description="Electron transfer via tryptophanyl radical" evidence="9">
    <location>
        <position position="306"/>
    </location>
</feature>
<feature type="site" description="Electron transfer via tryptophanyl radical" evidence="9">
    <location>
        <position position="362"/>
    </location>
</feature>
<feature type="domain" description="Photolyase/cryptochrome alpha/beta" evidence="11">
    <location>
        <begin position="3"/>
        <end position="132"/>
    </location>
</feature>
<evidence type="ECO:0000256" key="6">
    <source>
        <dbReference type="ARBA" id="ARBA00022991"/>
    </source>
</evidence>
<proteinExistence type="inferred from homology"/>
<dbReference type="Gene3D" id="1.10.579.10">
    <property type="entry name" value="DNA Cyclobutane Dipyrimidine Photolyase, subunit A, domain 3"/>
    <property type="match status" value="1"/>
</dbReference>
<dbReference type="KEGG" id="rru:Rru_A2903"/>
<evidence type="ECO:0000313" key="13">
    <source>
        <dbReference type="Proteomes" id="UP000001929"/>
    </source>
</evidence>
<dbReference type="STRING" id="269796.Rru_A2903"/>
<evidence type="ECO:0000256" key="1">
    <source>
        <dbReference type="ARBA" id="ARBA00001932"/>
    </source>
</evidence>
<dbReference type="PhylomeDB" id="Q2RQ95"/>
<dbReference type="PROSITE" id="PS51645">
    <property type="entry name" value="PHR_CRY_ALPHA_BETA"/>
    <property type="match status" value="1"/>
</dbReference>
<dbReference type="PANTHER" id="PTHR11455:SF9">
    <property type="entry name" value="CRYPTOCHROME CIRCADIAN CLOCK 5 ISOFORM X1"/>
    <property type="match status" value="1"/>
</dbReference>
<feature type="binding site" evidence="8">
    <location>
        <position position="272"/>
    </location>
    <ligand>
        <name>FAD</name>
        <dbReference type="ChEBI" id="CHEBI:57692"/>
    </ligand>
</feature>
<feature type="binding site" evidence="8">
    <location>
        <position position="227"/>
    </location>
    <ligand>
        <name>FAD</name>
        <dbReference type="ChEBI" id="CHEBI:57692"/>
    </ligand>
</feature>
<dbReference type="InterPro" id="IPR014729">
    <property type="entry name" value="Rossmann-like_a/b/a_fold"/>
</dbReference>
<dbReference type="InterPro" id="IPR018394">
    <property type="entry name" value="DNA_photolyase_1_CS_C"/>
</dbReference>
<dbReference type="AlphaFoldDB" id="Q2RQ95"/>
<keyword evidence="6 10" id="KW-0157">Chromophore</keyword>